<protein>
    <submittedName>
        <fullName evidence="3">Uncharacterized protein</fullName>
    </submittedName>
</protein>
<evidence type="ECO:0000313" key="4">
    <source>
        <dbReference type="Proteomes" id="UP001497516"/>
    </source>
</evidence>
<proteinExistence type="predicted"/>
<evidence type="ECO:0000313" key="3">
    <source>
        <dbReference type="EMBL" id="CAL1394433.1"/>
    </source>
</evidence>
<keyword evidence="4" id="KW-1185">Reference proteome</keyword>
<dbReference type="AlphaFoldDB" id="A0AAV2F9H0"/>
<keyword evidence="1" id="KW-0175">Coiled coil</keyword>
<accession>A0AAV2F9H0</accession>
<evidence type="ECO:0000256" key="2">
    <source>
        <dbReference type="SAM" id="MobiDB-lite"/>
    </source>
</evidence>
<feature type="region of interest" description="Disordered" evidence="2">
    <location>
        <begin position="197"/>
        <end position="229"/>
    </location>
</feature>
<organism evidence="3 4">
    <name type="scientific">Linum trigynum</name>
    <dbReference type="NCBI Taxonomy" id="586398"/>
    <lineage>
        <taxon>Eukaryota</taxon>
        <taxon>Viridiplantae</taxon>
        <taxon>Streptophyta</taxon>
        <taxon>Embryophyta</taxon>
        <taxon>Tracheophyta</taxon>
        <taxon>Spermatophyta</taxon>
        <taxon>Magnoliopsida</taxon>
        <taxon>eudicotyledons</taxon>
        <taxon>Gunneridae</taxon>
        <taxon>Pentapetalae</taxon>
        <taxon>rosids</taxon>
        <taxon>fabids</taxon>
        <taxon>Malpighiales</taxon>
        <taxon>Linaceae</taxon>
        <taxon>Linum</taxon>
    </lineage>
</organism>
<dbReference type="Proteomes" id="UP001497516">
    <property type="component" value="Chromosome 6"/>
</dbReference>
<gene>
    <name evidence="3" type="ORF">LTRI10_LOCUS34937</name>
</gene>
<sequence length="323" mass="35285">MTSEGTSGVAVSELFTTSENAFALLANTLVSAPTNEVAADELGESGERVQTTPRETTIPAEEGCQAGLVENPPITRTTSPVDLGMASLDDNLAYLKDFESQFLTEVPVPTSNPSPSSIKGALTAVGEFLTLSPEEAMGALDTKWPQEAFDLLSKLELHLPIPGIDMEQMLLMQSASSEIKSWFAAIESARELRDKLAREEETKATTHSSLQDELAKGRSTSSEVASFQATEATRKARIDELKAELQRLEEEETRGRTQKENLARDLHESATKIRALRAKEESLMPTNEIGLQRAKAIQTDRENKSKFANLKASFDEIIKTLDA</sequence>
<feature type="coiled-coil region" evidence="1">
    <location>
        <begin position="231"/>
        <end position="279"/>
    </location>
</feature>
<feature type="compositionally biased region" description="Polar residues" evidence="2">
    <location>
        <begin position="218"/>
        <end position="229"/>
    </location>
</feature>
<dbReference type="EMBL" id="OZ034819">
    <property type="protein sequence ID" value="CAL1394433.1"/>
    <property type="molecule type" value="Genomic_DNA"/>
</dbReference>
<reference evidence="3 4" key="1">
    <citation type="submission" date="2024-04" db="EMBL/GenBank/DDBJ databases">
        <authorList>
            <person name="Fracassetti M."/>
        </authorList>
    </citation>
    <scope>NUCLEOTIDE SEQUENCE [LARGE SCALE GENOMIC DNA]</scope>
</reference>
<evidence type="ECO:0000256" key="1">
    <source>
        <dbReference type="SAM" id="Coils"/>
    </source>
</evidence>
<name>A0AAV2F9H0_9ROSI</name>